<evidence type="ECO:0000313" key="1">
    <source>
        <dbReference type="EMBL" id="KAI0044620.1"/>
    </source>
</evidence>
<reference evidence="1" key="1">
    <citation type="submission" date="2021-02" db="EMBL/GenBank/DDBJ databases">
        <authorList>
            <consortium name="DOE Joint Genome Institute"/>
            <person name="Ahrendt S."/>
            <person name="Looney B.P."/>
            <person name="Miyauchi S."/>
            <person name="Morin E."/>
            <person name="Drula E."/>
            <person name="Courty P.E."/>
            <person name="Chicoki N."/>
            <person name="Fauchery L."/>
            <person name="Kohler A."/>
            <person name="Kuo A."/>
            <person name="Labutti K."/>
            <person name="Pangilinan J."/>
            <person name="Lipzen A."/>
            <person name="Riley R."/>
            <person name="Andreopoulos W."/>
            <person name="He G."/>
            <person name="Johnson J."/>
            <person name="Barry K.W."/>
            <person name="Grigoriev I.V."/>
            <person name="Nagy L."/>
            <person name="Hibbett D."/>
            <person name="Henrissat B."/>
            <person name="Matheny P.B."/>
            <person name="Labbe J."/>
            <person name="Martin F."/>
        </authorList>
    </citation>
    <scope>NUCLEOTIDE SEQUENCE</scope>
    <source>
        <strain evidence="1">FP105234-sp</strain>
    </source>
</reference>
<evidence type="ECO:0000313" key="2">
    <source>
        <dbReference type="Proteomes" id="UP000814033"/>
    </source>
</evidence>
<proteinExistence type="predicted"/>
<dbReference type="Proteomes" id="UP000814033">
    <property type="component" value="Unassembled WGS sequence"/>
</dbReference>
<organism evidence="1 2">
    <name type="scientific">Auriscalpium vulgare</name>
    <dbReference type="NCBI Taxonomy" id="40419"/>
    <lineage>
        <taxon>Eukaryota</taxon>
        <taxon>Fungi</taxon>
        <taxon>Dikarya</taxon>
        <taxon>Basidiomycota</taxon>
        <taxon>Agaricomycotina</taxon>
        <taxon>Agaricomycetes</taxon>
        <taxon>Russulales</taxon>
        <taxon>Auriscalpiaceae</taxon>
        <taxon>Auriscalpium</taxon>
    </lineage>
</organism>
<keyword evidence="2" id="KW-1185">Reference proteome</keyword>
<name>A0ACB8RL11_9AGAM</name>
<dbReference type="EMBL" id="MU275977">
    <property type="protein sequence ID" value="KAI0044620.1"/>
    <property type="molecule type" value="Genomic_DNA"/>
</dbReference>
<gene>
    <name evidence="1" type="ORF">FA95DRAFT_1496770</name>
</gene>
<sequence length="612" mass="66731">MSTVETKPYRDEYDIILAGGGTAAGVIAGRLAAADPSLRILMLEAGPPTRDMLTHTQPARFLHHLMPGSTTVRFHASAPSDALGGRSLVVPCGQCVGGGSSVNFTMYTRAVRSDYDDWETEFGNAGWGSADLLPLLRKTETYQAQPGAPTHGTAGPLKVSYGGLYTNVGKEFLEAARKFDTGREARESADPNDLKTVNVYGRWQKWIDAEKGTRSDVPHHFVYPNEHNENLTVLTAVHVQRVTFDEHNRATGVEFVWNPRFLPDADRQVHKVTATRLVVASAGTFGSPGILERSGIGRKDVLERVGIAQRVDLPGVGEGYQDHNVLFVPYMAAPEAETIDGIAQNDTDAISAASGEWFKNGKGLMAHNSIDIGVKMRPLPAELEAFGEPFRKRWEQYYAPKPDKPVMWMGALAMLVGDPSAVPQGKYYSMGYYTEHPVARGHVHVTDANDVAAPLDFDSGYLKDDADLVPLLWAYKHTREMARRMPLFRGEPAALHPRFAADSAARLIERVEGPVVIEERIEYGDEDEKAIEAYTRERVTTAWHALGTCAMKPREQGGVVDSKLNVYGVSGLKVIDMSICPGNVAANTYSTALVVGEKGALIIAEELGVSGV</sequence>
<accession>A0ACB8RL11</accession>
<protein>
    <submittedName>
        <fullName evidence="1">GMC oxidoreductase</fullName>
    </submittedName>
</protein>
<reference evidence="1" key="2">
    <citation type="journal article" date="2022" name="New Phytol.">
        <title>Evolutionary transition to the ectomycorrhizal habit in the genomes of a hyperdiverse lineage of mushroom-forming fungi.</title>
        <authorList>
            <person name="Looney B."/>
            <person name="Miyauchi S."/>
            <person name="Morin E."/>
            <person name="Drula E."/>
            <person name="Courty P.E."/>
            <person name="Kohler A."/>
            <person name="Kuo A."/>
            <person name="LaButti K."/>
            <person name="Pangilinan J."/>
            <person name="Lipzen A."/>
            <person name="Riley R."/>
            <person name="Andreopoulos W."/>
            <person name="He G."/>
            <person name="Johnson J."/>
            <person name="Nolan M."/>
            <person name="Tritt A."/>
            <person name="Barry K.W."/>
            <person name="Grigoriev I.V."/>
            <person name="Nagy L.G."/>
            <person name="Hibbett D."/>
            <person name="Henrissat B."/>
            <person name="Matheny P.B."/>
            <person name="Labbe J."/>
            <person name="Martin F.M."/>
        </authorList>
    </citation>
    <scope>NUCLEOTIDE SEQUENCE</scope>
    <source>
        <strain evidence="1">FP105234-sp</strain>
    </source>
</reference>
<comment type="caution">
    <text evidence="1">The sequence shown here is derived from an EMBL/GenBank/DDBJ whole genome shotgun (WGS) entry which is preliminary data.</text>
</comment>